<dbReference type="AlphaFoldDB" id="A0AAN0WBN5"/>
<reference evidence="2" key="1">
    <citation type="submission" date="2015-01" db="EMBL/GenBank/DDBJ databases">
        <title>Comparative genome analysis of Bacillus coagulans HM-08, Clostridium butyricum HM-68, Bacillus subtilis HM-66 and Bacillus paralicheniformis BL-09.</title>
        <authorList>
            <person name="Zhang H."/>
        </authorList>
    </citation>
    <scope>NUCLEOTIDE SEQUENCE [LARGE SCALE GENOMIC DNA]</scope>
    <source>
        <strain evidence="2">HM-08</strain>
    </source>
</reference>
<evidence type="ECO:0000313" key="1">
    <source>
        <dbReference type="EMBL" id="AJO22486.1"/>
    </source>
</evidence>
<proteinExistence type="predicted"/>
<accession>A0AAN0WBN5</accession>
<sequence>MRKREVYEDFYHRSNAATFGTTEIRRTQNLINENTGLREKGCSGTGISAHLARCIRAFPFVRWRPARETRPGFLSDRRF</sequence>
<protein>
    <submittedName>
        <fullName evidence="1">Uncharacterized protein</fullName>
    </submittedName>
</protein>
<gene>
    <name evidence="1" type="ORF">SB48_HM08orf02680</name>
</gene>
<keyword evidence="2" id="KW-1185">Reference proteome</keyword>
<organism evidence="1 2">
    <name type="scientific">Heyndrickxia coagulans</name>
    <name type="common">Weizmannia coagulans</name>
    <dbReference type="NCBI Taxonomy" id="1398"/>
    <lineage>
        <taxon>Bacteria</taxon>
        <taxon>Bacillati</taxon>
        <taxon>Bacillota</taxon>
        <taxon>Bacilli</taxon>
        <taxon>Bacillales</taxon>
        <taxon>Bacillaceae</taxon>
        <taxon>Heyndrickxia</taxon>
    </lineage>
</organism>
<dbReference type="EMBL" id="CP010525">
    <property type="protein sequence ID" value="AJO22486.1"/>
    <property type="molecule type" value="Genomic_DNA"/>
</dbReference>
<name>A0AAN0WBN5_HEYCO</name>
<evidence type="ECO:0000313" key="2">
    <source>
        <dbReference type="Proteomes" id="UP000032024"/>
    </source>
</evidence>
<dbReference type="Proteomes" id="UP000032024">
    <property type="component" value="Chromosome"/>
</dbReference>